<gene>
    <name evidence="2" type="ORF">SLS60_007547</name>
</gene>
<feature type="compositionally biased region" description="Low complexity" evidence="1">
    <location>
        <begin position="454"/>
        <end position="464"/>
    </location>
</feature>
<protein>
    <submittedName>
        <fullName evidence="2">Uncharacterized protein</fullName>
    </submittedName>
</protein>
<feature type="compositionally biased region" description="Basic and acidic residues" evidence="1">
    <location>
        <begin position="416"/>
        <end position="433"/>
    </location>
</feature>
<name>A0ABR3R6C1_9PLEO</name>
<dbReference type="EMBL" id="JAKJXO020000010">
    <property type="protein sequence ID" value="KAL1599743.1"/>
    <property type="molecule type" value="Genomic_DNA"/>
</dbReference>
<evidence type="ECO:0000313" key="3">
    <source>
        <dbReference type="Proteomes" id="UP001521785"/>
    </source>
</evidence>
<reference evidence="2 3" key="1">
    <citation type="submission" date="2024-02" db="EMBL/GenBank/DDBJ databases">
        <title>De novo assembly and annotation of 12 fungi associated with fruit tree decline syndrome in Ontario, Canada.</title>
        <authorList>
            <person name="Sulman M."/>
            <person name="Ellouze W."/>
            <person name="Ilyukhin E."/>
        </authorList>
    </citation>
    <scope>NUCLEOTIDE SEQUENCE [LARGE SCALE GENOMIC DNA]</scope>
    <source>
        <strain evidence="2 3">M42-189</strain>
    </source>
</reference>
<keyword evidence="3" id="KW-1185">Reference proteome</keyword>
<evidence type="ECO:0000313" key="2">
    <source>
        <dbReference type="EMBL" id="KAL1599743.1"/>
    </source>
</evidence>
<comment type="caution">
    <text evidence="2">The sequence shown here is derived from an EMBL/GenBank/DDBJ whole genome shotgun (WGS) entry which is preliminary data.</text>
</comment>
<sequence length="621" mass="71127">MELLRQVPISNGGPRFEARAFAAMYHLPYVTRSAEFANVDGVLDCKTAAEENDHAWASLTLAPGAIEPASAVVSFADRFYALIRFAGAHHADPILVPFDVKSSSSHRPRDQQYHTSVDQRRCAAFYICFCAADPAFVEVIPNGLAGEQLGGTSARGAAVNRSCEALVEPRAHHFLSPCNALYRMPVALLPVALDNIRACALDRSLRYTNPWTKARFGSWKPFLLRSVERLIPNEDTQQAQFTAYEGTVRIQRAIRNARLTQKVTMLFDFVLHQPRLADFKLITSAREALVQYKIDYPRQSRGPDLSTVEVARMYRVKAKPGKPAKEEVRYYFTALERFDYLLYEFQFPVEGEHAKPDQWDTWFFFLPEKVLPDRFYTTQNVKDSFTDAAFADYWLRMDPEGNWVKDVYAIMQANPEPRRPGDRPLRVTPSKRDEDEDEEEEEEGEDEKEVVRLPSAAEAPAGAAPAPRDLGWFYKQFFETIMDCCAQRTSGLLVVLARDHPLGDFAYCRYRWSRLEQKTYRETGEEFTDRVPRLAEQLHTRSAIADYTVAACGPMIFEPNNDAWAEVWALLDKFSGSGTFHFPETMPRQAERYQLSVQELHQHLADEYEELEGRYLERFRA</sequence>
<proteinExistence type="predicted"/>
<feature type="region of interest" description="Disordered" evidence="1">
    <location>
        <begin position="415"/>
        <end position="464"/>
    </location>
</feature>
<accession>A0ABR3R6C1</accession>
<dbReference type="Proteomes" id="UP001521785">
    <property type="component" value="Unassembled WGS sequence"/>
</dbReference>
<feature type="compositionally biased region" description="Acidic residues" evidence="1">
    <location>
        <begin position="434"/>
        <end position="448"/>
    </location>
</feature>
<organism evidence="2 3">
    <name type="scientific">Paraconiothyrium brasiliense</name>
    <dbReference type="NCBI Taxonomy" id="300254"/>
    <lineage>
        <taxon>Eukaryota</taxon>
        <taxon>Fungi</taxon>
        <taxon>Dikarya</taxon>
        <taxon>Ascomycota</taxon>
        <taxon>Pezizomycotina</taxon>
        <taxon>Dothideomycetes</taxon>
        <taxon>Pleosporomycetidae</taxon>
        <taxon>Pleosporales</taxon>
        <taxon>Massarineae</taxon>
        <taxon>Didymosphaeriaceae</taxon>
        <taxon>Paraconiothyrium</taxon>
    </lineage>
</organism>
<evidence type="ECO:0000256" key="1">
    <source>
        <dbReference type="SAM" id="MobiDB-lite"/>
    </source>
</evidence>